<proteinExistence type="predicted"/>
<evidence type="ECO:0008006" key="5">
    <source>
        <dbReference type="Google" id="ProtNLM"/>
    </source>
</evidence>
<reference evidence="3 4" key="1">
    <citation type="submission" date="2015-07" db="EMBL/GenBank/DDBJ databases">
        <title>Genome analysis of myxobacterium Chondromyces crocatus Cm c5 reveals a high potential for natural compound synthesis and the genetic basis for the loss of fruiting body formation.</title>
        <authorList>
            <person name="Zaburannyi N."/>
            <person name="Bunk B."/>
            <person name="Maier J."/>
            <person name="Overmann J."/>
            <person name="Mueller R."/>
        </authorList>
    </citation>
    <scope>NUCLEOTIDE SEQUENCE [LARGE SCALE GENOMIC DNA]</scope>
    <source>
        <strain evidence="3 4">Cm c5</strain>
    </source>
</reference>
<keyword evidence="4" id="KW-1185">Reference proteome</keyword>
<dbReference type="Proteomes" id="UP000067626">
    <property type="component" value="Chromosome"/>
</dbReference>
<organism evidence="3 4">
    <name type="scientific">Chondromyces crocatus</name>
    <dbReference type="NCBI Taxonomy" id="52"/>
    <lineage>
        <taxon>Bacteria</taxon>
        <taxon>Pseudomonadati</taxon>
        <taxon>Myxococcota</taxon>
        <taxon>Polyangia</taxon>
        <taxon>Polyangiales</taxon>
        <taxon>Polyangiaceae</taxon>
        <taxon>Chondromyces</taxon>
    </lineage>
</organism>
<protein>
    <recommendedName>
        <fullName evidence="5">Secreted protein</fullName>
    </recommendedName>
</protein>
<accession>A0A0K1E6A6</accession>
<feature type="chain" id="PRO_5005458950" description="Secreted protein" evidence="2">
    <location>
        <begin position="21"/>
        <end position="387"/>
    </location>
</feature>
<evidence type="ECO:0000313" key="4">
    <source>
        <dbReference type="Proteomes" id="UP000067626"/>
    </source>
</evidence>
<evidence type="ECO:0000256" key="2">
    <source>
        <dbReference type="SAM" id="SignalP"/>
    </source>
</evidence>
<evidence type="ECO:0000313" key="3">
    <source>
        <dbReference type="EMBL" id="AKT36389.1"/>
    </source>
</evidence>
<feature type="compositionally biased region" description="Pro residues" evidence="1">
    <location>
        <begin position="168"/>
        <end position="190"/>
    </location>
</feature>
<feature type="region of interest" description="Disordered" evidence="1">
    <location>
        <begin position="167"/>
        <end position="199"/>
    </location>
</feature>
<dbReference type="KEGG" id="ccro:CMC5_005020"/>
<feature type="signal peptide" evidence="2">
    <location>
        <begin position="1"/>
        <end position="20"/>
    </location>
</feature>
<dbReference type="OrthoDB" id="5508865at2"/>
<sequence>MIRWLPCLAAALATSLSAGAARADRVAVLPARGGTDDAARQTAQADVVRGLAALGHTAVPEGEVTASLWAVLDGVPDSVDEYRTLGAATSADWVLLGLVEPAVKTTRVELIAFHGPTGRVESVAREVEQDKAGPQIQEMLSVLVRIEGIGDGELPWERAALLARLPSAAPPAPPPASAAPLATEPPPPADPASSEEPEKQLARMQYITTVRSVWPAYSGGKPFGVSAVLGFSFPVARAEGARGTGASVVETIRLGYAVGGVLEPFVQLGSNMSGPSAVWVEGGARYLFTPSLHRGAKGLEGTAIHLGVEATAGAFIRPGANDLEGPRGATFERETQAGFTMSAATTLIIGFYPGLQIEAQLGNLRFVPLAEGFLLLVGATAGVGIRF</sequence>
<name>A0A0K1E6A6_CHOCO</name>
<evidence type="ECO:0000256" key="1">
    <source>
        <dbReference type="SAM" id="MobiDB-lite"/>
    </source>
</evidence>
<dbReference type="AlphaFoldDB" id="A0A0K1E6A6"/>
<dbReference type="RefSeq" id="WP_050428913.1">
    <property type="nucleotide sequence ID" value="NZ_CP012159.1"/>
</dbReference>
<dbReference type="STRING" id="52.CMC5_005020"/>
<gene>
    <name evidence="3" type="ORF">CMC5_005020</name>
</gene>
<dbReference type="EMBL" id="CP012159">
    <property type="protein sequence ID" value="AKT36389.1"/>
    <property type="molecule type" value="Genomic_DNA"/>
</dbReference>
<keyword evidence="2" id="KW-0732">Signal</keyword>